<feature type="transmembrane region" description="Helical" evidence="10">
    <location>
        <begin position="16"/>
        <end position="36"/>
    </location>
</feature>
<dbReference type="Gene3D" id="3.30.1150.10">
    <property type="match status" value="1"/>
</dbReference>
<organism evidence="12 13">
    <name type="scientific">Williamwhitmania taraxaci</name>
    <dbReference type="NCBI Taxonomy" id="1640674"/>
    <lineage>
        <taxon>Bacteria</taxon>
        <taxon>Pseudomonadati</taxon>
        <taxon>Bacteroidota</taxon>
        <taxon>Bacteroidia</taxon>
        <taxon>Bacteroidales</taxon>
        <taxon>Williamwhitmaniaceae</taxon>
        <taxon>Williamwhitmania</taxon>
    </lineage>
</organism>
<dbReference type="SUPFAM" id="SSF74653">
    <property type="entry name" value="TolA/TonB C-terminal domain"/>
    <property type="match status" value="1"/>
</dbReference>
<gene>
    <name evidence="12" type="ORF">SAMN05216323_107312</name>
</gene>
<dbReference type="GO" id="GO:0030288">
    <property type="term" value="C:outer membrane-bounded periplasmic space"/>
    <property type="evidence" value="ECO:0007669"/>
    <property type="project" value="InterPro"/>
</dbReference>
<comment type="similarity">
    <text evidence="2">Belongs to the TonB family.</text>
</comment>
<evidence type="ECO:0000256" key="8">
    <source>
        <dbReference type="ARBA" id="ARBA00022989"/>
    </source>
</evidence>
<dbReference type="PANTHER" id="PTHR33446:SF2">
    <property type="entry name" value="PROTEIN TONB"/>
    <property type="match status" value="1"/>
</dbReference>
<keyword evidence="4" id="KW-1003">Cell membrane</keyword>
<evidence type="ECO:0000313" key="12">
    <source>
        <dbReference type="EMBL" id="SDD02782.1"/>
    </source>
</evidence>
<evidence type="ECO:0000256" key="7">
    <source>
        <dbReference type="ARBA" id="ARBA00022927"/>
    </source>
</evidence>
<dbReference type="RefSeq" id="WP_092440418.1">
    <property type="nucleotide sequence ID" value="NZ_FMYP01000073.1"/>
</dbReference>
<name>A0A1G6RDS5_9BACT</name>
<dbReference type="OrthoDB" id="9814002at2"/>
<keyword evidence="5" id="KW-0997">Cell inner membrane</keyword>
<proteinExistence type="inferred from homology"/>
<dbReference type="PROSITE" id="PS52015">
    <property type="entry name" value="TONB_CTD"/>
    <property type="match status" value="1"/>
</dbReference>
<dbReference type="InterPro" id="IPR051045">
    <property type="entry name" value="TonB-dependent_transducer"/>
</dbReference>
<keyword evidence="3" id="KW-0813">Transport</keyword>
<dbReference type="Pfam" id="PF03544">
    <property type="entry name" value="TonB_C"/>
    <property type="match status" value="1"/>
</dbReference>
<feature type="domain" description="TonB C-terminal" evidence="11">
    <location>
        <begin position="138"/>
        <end position="228"/>
    </location>
</feature>
<evidence type="ECO:0000313" key="13">
    <source>
        <dbReference type="Proteomes" id="UP000199452"/>
    </source>
</evidence>
<comment type="subcellular location">
    <subcellularLocation>
        <location evidence="1">Cell inner membrane</location>
        <topology evidence="1">Single-pass membrane protein</topology>
        <orientation evidence="1">Periplasmic side</orientation>
    </subcellularLocation>
</comment>
<evidence type="ECO:0000259" key="11">
    <source>
        <dbReference type="PROSITE" id="PS52015"/>
    </source>
</evidence>
<dbReference type="PANTHER" id="PTHR33446">
    <property type="entry name" value="PROTEIN TONB-RELATED"/>
    <property type="match status" value="1"/>
</dbReference>
<dbReference type="InterPro" id="IPR003538">
    <property type="entry name" value="TonB"/>
</dbReference>
<accession>A0A1G6RDS5</accession>
<evidence type="ECO:0000256" key="6">
    <source>
        <dbReference type="ARBA" id="ARBA00022692"/>
    </source>
</evidence>
<dbReference type="Proteomes" id="UP000199452">
    <property type="component" value="Unassembled WGS sequence"/>
</dbReference>
<dbReference type="AlphaFoldDB" id="A0A1G6RDS5"/>
<dbReference type="GO" id="GO:0015891">
    <property type="term" value="P:siderophore transport"/>
    <property type="evidence" value="ECO:0007669"/>
    <property type="project" value="InterPro"/>
</dbReference>
<protein>
    <submittedName>
        <fullName evidence="12">Protein TonB</fullName>
    </submittedName>
</protein>
<keyword evidence="9 10" id="KW-0472">Membrane</keyword>
<sequence>MEVKKSTKADLENKRTIFLEIGLVAVIGLSLLAFNWTSGGNKELENMVVQETAVEQEIIPITRQEEIKTPPPAAPVAATTDFKIVKNDVKVTDEFDFSSDDDPSKAVKVVAFQEKEEQAVAEEEVFFIVEEMPSFQGKGQDGFRTYIGQNLKYPEIAQENGIQGKVFVSFVIEGDGRITNVKVVRGVDPALDKEAVRVVASAPKWSPGKQRNKPVRVTFTFPIIFQLQ</sequence>
<evidence type="ECO:0000256" key="3">
    <source>
        <dbReference type="ARBA" id="ARBA00022448"/>
    </source>
</evidence>
<keyword evidence="6 10" id="KW-0812">Transmembrane</keyword>
<dbReference type="GO" id="GO:0098797">
    <property type="term" value="C:plasma membrane protein complex"/>
    <property type="evidence" value="ECO:0007669"/>
    <property type="project" value="TreeGrafter"/>
</dbReference>
<dbReference type="FunFam" id="3.30.1150.10:FF:000002">
    <property type="entry name" value="Energy transducer TonB"/>
    <property type="match status" value="1"/>
</dbReference>
<dbReference type="NCBIfam" id="TIGR01352">
    <property type="entry name" value="tonB_Cterm"/>
    <property type="match status" value="1"/>
</dbReference>
<evidence type="ECO:0000256" key="4">
    <source>
        <dbReference type="ARBA" id="ARBA00022475"/>
    </source>
</evidence>
<dbReference type="PRINTS" id="PR01374">
    <property type="entry name" value="TONBPROTEIN"/>
</dbReference>
<keyword evidence="8 10" id="KW-1133">Transmembrane helix</keyword>
<evidence type="ECO:0000256" key="5">
    <source>
        <dbReference type="ARBA" id="ARBA00022519"/>
    </source>
</evidence>
<evidence type="ECO:0000256" key="10">
    <source>
        <dbReference type="SAM" id="Phobius"/>
    </source>
</evidence>
<evidence type="ECO:0000256" key="9">
    <source>
        <dbReference type="ARBA" id="ARBA00023136"/>
    </source>
</evidence>
<dbReference type="InterPro" id="IPR037682">
    <property type="entry name" value="TonB_C"/>
</dbReference>
<dbReference type="GO" id="GO:0031992">
    <property type="term" value="F:energy transducer activity"/>
    <property type="evidence" value="ECO:0007669"/>
    <property type="project" value="InterPro"/>
</dbReference>
<dbReference type="GO" id="GO:0055085">
    <property type="term" value="P:transmembrane transport"/>
    <property type="evidence" value="ECO:0007669"/>
    <property type="project" value="InterPro"/>
</dbReference>
<dbReference type="STRING" id="1640674.SAMN05216323_107312"/>
<keyword evidence="13" id="KW-1185">Reference proteome</keyword>
<evidence type="ECO:0000256" key="2">
    <source>
        <dbReference type="ARBA" id="ARBA00006555"/>
    </source>
</evidence>
<reference evidence="12 13" key="1">
    <citation type="submission" date="2016-09" db="EMBL/GenBank/DDBJ databases">
        <authorList>
            <person name="Capua I."/>
            <person name="De Benedictis P."/>
            <person name="Joannis T."/>
            <person name="Lombin L.H."/>
            <person name="Cattoli G."/>
        </authorList>
    </citation>
    <scope>NUCLEOTIDE SEQUENCE [LARGE SCALE GENOMIC DNA]</scope>
    <source>
        <strain evidence="12 13">A7P-90m</strain>
    </source>
</reference>
<dbReference type="InterPro" id="IPR006260">
    <property type="entry name" value="TonB/TolA_C"/>
</dbReference>
<evidence type="ECO:0000256" key="1">
    <source>
        <dbReference type="ARBA" id="ARBA00004383"/>
    </source>
</evidence>
<dbReference type="GO" id="GO:0015031">
    <property type="term" value="P:protein transport"/>
    <property type="evidence" value="ECO:0007669"/>
    <property type="project" value="UniProtKB-KW"/>
</dbReference>
<dbReference type="EMBL" id="FMYP01000073">
    <property type="protein sequence ID" value="SDD02782.1"/>
    <property type="molecule type" value="Genomic_DNA"/>
</dbReference>
<keyword evidence="7" id="KW-0653">Protein transport</keyword>